<gene>
    <name evidence="1" type="ORF">PCLFYP37_01385</name>
</gene>
<dbReference type="RefSeq" id="WP_008622266.1">
    <property type="nucleotide sequence ID" value="NZ_AP025941.1"/>
</dbReference>
<proteinExistence type="predicted"/>
<accession>A0A6N3A912</accession>
<name>A0A6N3A912_9BACT</name>
<sequence>MMTMGIMLFAVILMAAVLLVLFAVVMLAGMHKESKLNRDFFMSSTSMQFGKGGFQTGTAC</sequence>
<reference evidence="1" key="1">
    <citation type="submission" date="2019-11" db="EMBL/GenBank/DDBJ databases">
        <authorList>
            <person name="Feng L."/>
        </authorList>
    </citation>
    <scope>NUCLEOTIDE SEQUENCE</scope>
    <source>
        <strain evidence="1">PclaraLFYP37</strain>
    </source>
</reference>
<dbReference type="AlphaFoldDB" id="A0A6N3A912"/>
<dbReference type="EMBL" id="CACRUT010000008">
    <property type="protein sequence ID" value="VYT88785.1"/>
    <property type="molecule type" value="Genomic_DNA"/>
</dbReference>
<organism evidence="1">
    <name type="scientific">Paraprevotella clara</name>
    <dbReference type="NCBI Taxonomy" id="454154"/>
    <lineage>
        <taxon>Bacteria</taxon>
        <taxon>Pseudomonadati</taxon>
        <taxon>Bacteroidota</taxon>
        <taxon>Bacteroidia</taxon>
        <taxon>Bacteroidales</taxon>
        <taxon>Prevotellaceae</taxon>
        <taxon>Paraprevotella</taxon>
    </lineage>
</organism>
<evidence type="ECO:0000313" key="1">
    <source>
        <dbReference type="EMBL" id="VYT88785.1"/>
    </source>
</evidence>
<protein>
    <submittedName>
        <fullName evidence="1">Uncharacterized protein</fullName>
    </submittedName>
</protein>
<dbReference type="GeneID" id="98396730"/>